<dbReference type="Gene3D" id="2.40.290.10">
    <property type="match status" value="1"/>
</dbReference>
<comment type="function">
    <text evidence="5">With LigD forms a non-homologous end joining (NHEJ) DNA repair enzyme, which repairs dsDNA breaks with reduced fidelity. Binds linear dsDNA with 5'- and 3'- overhangs but not closed circular dsDNA nor ssDNA. Recruits and stimulates the ligase activity of LigD.</text>
</comment>
<dbReference type="GO" id="GO:0006303">
    <property type="term" value="P:double-strand break repair via nonhomologous end joining"/>
    <property type="evidence" value="ECO:0007669"/>
    <property type="project" value="UniProtKB-UniRule"/>
</dbReference>
<evidence type="ECO:0000256" key="5">
    <source>
        <dbReference type="HAMAP-Rule" id="MF_01875"/>
    </source>
</evidence>
<evidence type="ECO:0000313" key="9">
    <source>
        <dbReference type="Proteomes" id="UP000515847"/>
    </source>
</evidence>
<keyword evidence="3 5" id="KW-0233">DNA recombination</keyword>
<evidence type="ECO:0000259" key="7">
    <source>
        <dbReference type="SMART" id="SM00559"/>
    </source>
</evidence>
<keyword evidence="1 5" id="KW-0227">DNA damage</keyword>
<dbReference type="FunFam" id="2.40.290.10:FF:000004">
    <property type="entry name" value="Non-homologous end joining protein Ku"/>
    <property type="match status" value="1"/>
</dbReference>
<dbReference type="KEGG" id="tfr:BR63_01390"/>
<proteinExistence type="inferred from homology"/>
<dbReference type="AlphaFoldDB" id="A0A7G6DZ36"/>
<dbReference type="SUPFAM" id="SSF100939">
    <property type="entry name" value="SPOC domain-like"/>
    <property type="match status" value="1"/>
</dbReference>
<reference evidence="8 9" key="1">
    <citation type="journal article" date="2019" name="Front. Microbiol.">
        <title>Thermoanaerosceptrum fracticalcis gen. nov. sp. nov., a Novel Fumarate-Fermenting Microorganism From a Deep Fractured Carbonate Aquifer of the US Great Basin.</title>
        <authorList>
            <person name="Hamilton-Brehm S.D."/>
            <person name="Stewart L.E."/>
            <person name="Zavarin M."/>
            <person name="Caldwell M."/>
            <person name="Lawson P.A."/>
            <person name="Onstott T.C."/>
            <person name="Grzymski J."/>
            <person name="Neveux I."/>
            <person name="Lollar B.S."/>
            <person name="Russell C.E."/>
            <person name="Moser D.P."/>
        </authorList>
    </citation>
    <scope>NUCLEOTIDE SEQUENCE [LARGE SCALE GENOMIC DNA]</scope>
    <source>
        <strain evidence="8 9">DRI-13</strain>
    </source>
</reference>
<comment type="similarity">
    <text evidence="5">Belongs to the prokaryotic Ku family.</text>
</comment>
<gene>
    <name evidence="5" type="primary">ku</name>
    <name evidence="8" type="ORF">BR63_01390</name>
</gene>
<dbReference type="PANTHER" id="PTHR41251">
    <property type="entry name" value="NON-HOMOLOGOUS END JOINING PROTEIN KU"/>
    <property type="match status" value="1"/>
</dbReference>
<keyword evidence="4 5" id="KW-0234">DNA repair</keyword>
<dbReference type="InterPro" id="IPR016194">
    <property type="entry name" value="SPOC-like_C_dom_sf"/>
</dbReference>
<dbReference type="InterPro" id="IPR006164">
    <property type="entry name" value="DNA_bd_Ku70/Ku80"/>
</dbReference>
<evidence type="ECO:0000256" key="6">
    <source>
        <dbReference type="SAM" id="Coils"/>
    </source>
</evidence>
<dbReference type="InterPro" id="IPR009187">
    <property type="entry name" value="Prok_Ku"/>
</dbReference>
<protein>
    <recommendedName>
        <fullName evidence="5">Non-homologous end joining protein Ku</fullName>
    </recommendedName>
</protein>
<dbReference type="EMBL" id="CP045798">
    <property type="protein sequence ID" value="QNB45090.1"/>
    <property type="molecule type" value="Genomic_DNA"/>
</dbReference>
<dbReference type="PIRSF" id="PIRSF006493">
    <property type="entry name" value="Prok_Ku"/>
    <property type="match status" value="1"/>
</dbReference>
<comment type="subunit">
    <text evidence="5">Homodimer. Interacts with LigD.</text>
</comment>
<keyword evidence="6" id="KW-0175">Coiled coil</keyword>
<dbReference type="SMART" id="SM00559">
    <property type="entry name" value="Ku78"/>
    <property type="match status" value="1"/>
</dbReference>
<feature type="coiled-coil region" evidence="6">
    <location>
        <begin position="175"/>
        <end position="202"/>
    </location>
</feature>
<evidence type="ECO:0000313" key="8">
    <source>
        <dbReference type="EMBL" id="QNB45090.1"/>
    </source>
</evidence>
<evidence type="ECO:0000256" key="4">
    <source>
        <dbReference type="ARBA" id="ARBA00023204"/>
    </source>
</evidence>
<dbReference type="Proteomes" id="UP000515847">
    <property type="component" value="Chromosome"/>
</dbReference>
<name>A0A7G6DZ36_THEFR</name>
<feature type="coiled-coil region" evidence="6">
    <location>
        <begin position="237"/>
        <end position="271"/>
    </location>
</feature>
<dbReference type="OrthoDB" id="9795084at2"/>
<accession>A0A7G6DZ36</accession>
<dbReference type="HAMAP" id="MF_01875">
    <property type="entry name" value="Prokaryotic_Ku"/>
    <property type="match status" value="1"/>
</dbReference>
<dbReference type="Pfam" id="PF02735">
    <property type="entry name" value="Ku"/>
    <property type="match status" value="1"/>
</dbReference>
<dbReference type="GO" id="GO:0003690">
    <property type="term" value="F:double-stranded DNA binding"/>
    <property type="evidence" value="ECO:0007669"/>
    <property type="project" value="UniProtKB-UniRule"/>
</dbReference>
<dbReference type="NCBIfam" id="TIGR02772">
    <property type="entry name" value="Ku_bact"/>
    <property type="match status" value="1"/>
</dbReference>
<evidence type="ECO:0000256" key="1">
    <source>
        <dbReference type="ARBA" id="ARBA00022763"/>
    </source>
</evidence>
<keyword evidence="2 5" id="KW-0238">DNA-binding</keyword>
<organism evidence="8 9">
    <name type="scientific">Thermanaerosceptrum fracticalcis</name>
    <dbReference type="NCBI Taxonomy" id="1712410"/>
    <lineage>
        <taxon>Bacteria</taxon>
        <taxon>Bacillati</taxon>
        <taxon>Bacillota</taxon>
        <taxon>Clostridia</taxon>
        <taxon>Eubacteriales</taxon>
        <taxon>Peptococcaceae</taxon>
        <taxon>Thermanaerosceptrum</taxon>
    </lineage>
</organism>
<dbReference type="GO" id="GO:0006310">
    <property type="term" value="P:DNA recombination"/>
    <property type="evidence" value="ECO:0007669"/>
    <property type="project" value="UniProtKB-KW"/>
</dbReference>
<keyword evidence="9" id="KW-1185">Reference proteome</keyword>
<dbReference type="RefSeq" id="WP_034423275.1">
    <property type="nucleotide sequence ID" value="NZ_CP045798.1"/>
</dbReference>
<dbReference type="CDD" id="cd00789">
    <property type="entry name" value="KU_like"/>
    <property type="match status" value="1"/>
</dbReference>
<feature type="domain" description="Ku" evidence="7">
    <location>
        <begin position="52"/>
        <end position="180"/>
    </location>
</feature>
<evidence type="ECO:0000256" key="2">
    <source>
        <dbReference type="ARBA" id="ARBA00023125"/>
    </source>
</evidence>
<dbReference type="PANTHER" id="PTHR41251:SF1">
    <property type="entry name" value="NON-HOMOLOGOUS END JOINING PROTEIN KU"/>
    <property type="match status" value="1"/>
</dbReference>
<evidence type="ECO:0000256" key="3">
    <source>
        <dbReference type="ARBA" id="ARBA00023172"/>
    </source>
</evidence>
<sequence>MRNIWKGAISFGLVNIPIKLYTATDPKEVKFNFLHRQCKSPIKYEKVCPVCNVELKSEDLVRGYEYEKGRYVIIEEEDLEKIPLSTLKTIEILDFVSLQEVDPIYYVKSYYIAPGDLGIRPYRLLYEAMKQTRRIAIARVVLRQKESLALLRVYENCLVMETIFYPDEIRNPALIPELQEEVNVHENELKMAISLIENLTAEFRPEKYTNHYRQALMELIQAKITGEEVAVPVQPEAAKVIDLMEALKASIEAVQKEKKEAGEKKKAARKKKGA</sequence>